<dbReference type="PROSITE" id="PS50994">
    <property type="entry name" value="INTEGRASE"/>
    <property type="match status" value="1"/>
</dbReference>
<dbReference type="InterPro" id="IPR039537">
    <property type="entry name" value="Retrotran_Ty1/copia-like"/>
</dbReference>
<evidence type="ECO:0000256" key="2">
    <source>
        <dbReference type="ARBA" id="ARBA00022664"/>
    </source>
</evidence>
<evidence type="ECO:0000256" key="3">
    <source>
        <dbReference type="ARBA" id="ARBA00022670"/>
    </source>
</evidence>
<feature type="compositionally biased region" description="Polar residues" evidence="8">
    <location>
        <begin position="745"/>
        <end position="758"/>
    </location>
</feature>
<keyword evidence="1" id="KW-0815">Transposition</keyword>
<evidence type="ECO:0000259" key="9">
    <source>
        <dbReference type="PROSITE" id="PS50158"/>
    </source>
</evidence>
<evidence type="ECO:0000313" key="11">
    <source>
        <dbReference type="EMBL" id="KAJ2930458.1"/>
    </source>
</evidence>
<feature type="region of interest" description="Disordered" evidence="8">
    <location>
        <begin position="797"/>
        <end position="828"/>
    </location>
</feature>
<dbReference type="Pfam" id="PF00665">
    <property type="entry name" value="rve"/>
    <property type="match status" value="1"/>
</dbReference>
<feature type="region of interest" description="Disordered" evidence="8">
    <location>
        <begin position="232"/>
        <end position="253"/>
    </location>
</feature>
<gene>
    <name evidence="11" type="ORF">H1R20_g6640</name>
</gene>
<dbReference type="GO" id="GO:0032196">
    <property type="term" value="P:transposition"/>
    <property type="evidence" value="ECO:0007669"/>
    <property type="project" value="UniProtKB-KW"/>
</dbReference>
<proteinExistence type="predicted"/>
<dbReference type="SUPFAM" id="SSF57756">
    <property type="entry name" value="Retrovirus zinc finger-like domains"/>
    <property type="match status" value="1"/>
</dbReference>
<dbReference type="SUPFAM" id="SSF53098">
    <property type="entry name" value="Ribonuclease H-like"/>
    <property type="match status" value="1"/>
</dbReference>
<dbReference type="InterPro" id="IPR025724">
    <property type="entry name" value="GAG-pre-integrase_dom"/>
</dbReference>
<keyword evidence="7" id="KW-0479">Metal-binding</keyword>
<dbReference type="PANTHER" id="PTHR42648">
    <property type="entry name" value="TRANSPOSASE, PUTATIVE-RELATED"/>
    <property type="match status" value="1"/>
</dbReference>
<dbReference type="GO" id="GO:0008233">
    <property type="term" value="F:peptidase activity"/>
    <property type="evidence" value="ECO:0007669"/>
    <property type="project" value="UniProtKB-KW"/>
</dbReference>
<evidence type="ECO:0000256" key="7">
    <source>
        <dbReference type="PROSITE-ProRule" id="PRU00047"/>
    </source>
</evidence>
<comment type="caution">
    <text evidence="11">The sequence shown here is derived from an EMBL/GenBank/DDBJ whole genome shotgun (WGS) entry which is preliminary data.</text>
</comment>
<dbReference type="Pfam" id="PF25597">
    <property type="entry name" value="SH3_retrovirus"/>
    <property type="match status" value="1"/>
</dbReference>
<organism evidence="11 12">
    <name type="scientific">Candolleomyces eurysporus</name>
    <dbReference type="NCBI Taxonomy" id="2828524"/>
    <lineage>
        <taxon>Eukaryota</taxon>
        <taxon>Fungi</taxon>
        <taxon>Dikarya</taxon>
        <taxon>Basidiomycota</taxon>
        <taxon>Agaricomycotina</taxon>
        <taxon>Agaricomycetes</taxon>
        <taxon>Agaricomycetidae</taxon>
        <taxon>Agaricales</taxon>
        <taxon>Agaricineae</taxon>
        <taxon>Psathyrellaceae</taxon>
        <taxon>Candolleomyces</taxon>
    </lineage>
</organism>
<dbReference type="GO" id="GO:0015074">
    <property type="term" value="P:DNA integration"/>
    <property type="evidence" value="ECO:0007669"/>
    <property type="project" value="InterPro"/>
</dbReference>
<protein>
    <recommendedName>
        <fullName evidence="13">Polyprotein</fullName>
    </recommendedName>
</protein>
<dbReference type="AlphaFoldDB" id="A0A9W8MIP3"/>
<evidence type="ECO:0000256" key="5">
    <source>
        <dbReference type="ARBA" id="ARBA00048173"/>
    </source>
</evidence>
<feature type="domain" description="Integrase catalytic" evidence="10">
    <location>
        <begin position="477"/>
        <end position="643"/>
    </location>
</feature>
<evidence type="ECO:0000313" key="12">
    <source>
        <dbReference type="Proteomes" id="UP001140091"/>
    </source>
</evidence>
<keyword evidence="12" id="KW-1185">Reference proteome</keyword>
<dbReference type="InterPro" id="IPR057670">
    <property type="entry name" value="SH3_retrovirus"/>
</dbReference>
<dbReference type="OrthoDB" id="2847449at2759"/>
<dbReference type="GO" id="GO:0005634">
    <property type="term" value="C:nucleus"/>
    <property type="evidence" value="ECO:0007669"/>
    <property type="project" value="UniProtKB-ARBA"/>
</dbReference>
<dbReference type="Pfam" id="PF13976">
    <property type="entry name" value="gag_pre-integrs"/>
    <property type="match status" value="1"/>
</dbReference>
<comment type="catalytic activity">
    <reaction evidence="5">
        <text>DNA(n) + a 2'-deoxyribonucleoside 5'-triphosphate = DNA(n+1) + diphosphate</text>
        <dbReference type="Rhea" id="RHEA:22508"/>
        <dbReference type="Rhea" id="RHEA-COMP:17339"/>
        <dbReference type="Rhea" id="RHEA-COMP:17340"/>
        <dbReference type="ChEBI" id="CHEBI:33019"/>
        <dbReference type="ChEBI" id="CHEBI:61560"/>
        <dbReference type="ChEBI" id="CHEBI:173112"/>
        <dbReference type="EC" id="2.7.7.49"/>
    </reaction>
</comment>
<evidence type="ECO:0000256" key="4">
    <source>
        <dbReference type="ARBA" id="ARBA00022884"/>
    </source>
</evidence>
<evidence type="ECO:0000259" key="10">
    <source>
        <dbReference type="PROSITE" id="PS50994"/>
    </source>
</evidence>
<keyword evidence="3" id="KW-0378">Hydrolase</keyword>
<dbReference type="GO" id="GO:0003887">
    <property type="term" value="F:DNA-directed DNA polymerase activity"/>
    <property type="evidence" value="ECO:0007669"/>
    <property type="project" value="UniProtKB-EC"/>
</dbReference>
<dbReference type="GO" id="GO:0006397">
    <property type="term" value="P:mRNA processing"/>
    <property type="evidence" value="ECO:0007669"/>
    <property type="project" value="UniProtKB-KW"/>
</dbReference>
<dbReference type="Gene3D" id="3.30.420.10">
    <property type="entry name" value="Ribonuclease H-like superfamily/Ribonuclease H"/>
    <property type="match status" value="1"/>
</dbReference>
<dbReference type="InterPro" id="IPR054722">
    <property type="entry name" value="PolX-like_BBD"/>
</dbReference>
<dbReference type="GO" id="GO:0008270">
    <property type="term" value="F:zinc ion binding"/>
    <property type="evidence" value="ECO:0007669"/>
    <property type="project" value="UniProtKB-KW"/>
</dbReference>
<dbReference type="PROSITE" id="PS50158">
    <property type="entry name" value="ZF_CCHC"/>
    <property type="match status" value="1"/>
</dbReference>
<dbReference type="GO" id="GO:0003964">
    <property type="term" value="F:RNA-directed DNA polymerase activity"/>
    <property type="evidence" value="ECO:0007669"/>
    <property type="project" value="UniProtKB-EC"/>
</dbReference>
<dbReference type="InterPro" id="IPR036875">
    <property type="entry name" value="Znf_CCHC_sf"/>
</dbReference>
<dbReference type="Pfam" id="PF14223">
    <property type="entry name" value="Retrotran_gag_2"/>
    <property type="match status" value="1"/>
</dbReference>
<dbReference type="InterPro" id="IPR012337">
    <property type="entry name" value="RNaseH-like_sf"/>
</dbReference>
<evidence type="ECO:0000256" key="1">
    <source>
        <dbReference type="ARBA" id="ARBA00022578"/>
    </source>
</evidence>
<dbReference type="SMART" id="SM00343">
    <property type="entry name" value="ZnF_C2HC"/>
    <property type="match status" value="1"/>
</dbReference>
<reference evidence="11" key="1">
    <citation type="submission" date="2022-06" db="EMBL/GenBank/DDBJ databases">
        <title>Genome Sequence of Candolleomyces eurysporus.</title>
        <authorList>
            <person name="Buettner E."/>
        </authorList>
    </citation>
    <scope>NUCLEOTIDE SEQUENCE</scope>
    <source>
        <strain evidence="11">VTCC 930004</strain>
    </source>
</reference>
<dbReference type="Proteomes" id="UP001140091">
    <property type="component" value="Unassembled WGS sequence"/>
</dbReference>
<evidence type="ECO:0008006" key="13">
    <source>
        <dbReference type="Google" id="ProtNLM"/>
    </source>
</evidence>
<evidence type="ECO:0000256" key="6">
    <source>
        <dbReference type="ARBA" id="ARBA00049244"/>
    </source>
</evidence>
<name>A0A9W8MIP3_9AGAR</name>
<dbReference type="InterPro" id="IPR001878">
    <property type="entry name" value="Znf_CCHC"/>
</dbReference>
<dbReference type="PANTHER" id="PTHR42648:SF18">
    <property type="entry name" value="RETROTRANSPOSON, UNCLASSIFIED-LIKE PROTEIN"/>
    <property type="match status" value="1"/>
</dbReference>
<feature type="domain" description="CCHC-type" evidence="9">
    <location>
        <begin position="218"/>
        <end position="231"/>
    </location>
</feature>
<keyword evidence="3" id="KW-0645">Protease</keyword>
<feature type="non-terminal residue" evidence="11">
    <location>
        <position position="895"/>
    </location>
</feature>
<dbReference type="Pfam" id="PF22936">
    <property type="entry name" value="Pol_BBD"/>
    <property type="match status" value="1"/>
</dbReference>
<dbReference type="InterPro" id="IPR001584">
    <property type="entry name" value="Integrase_cat-core"/>
</dbReference>
<accession>A0A9W8MIP3</accession>
<keyword evidence="4" id="KW-0694">RNA-binding</keyword>
<keyword evidence="7" id="KW-0862">Zinc</keyword>
<evidence type="ECO:0000256" key="8">
    <source>
        <dbReference type="SAM" id="MobiDB-lite"/>
    </source>
</evidence>
<dbReference type="EMBL" id="JANBPK010000838">
    <property type="protein sequence ID" value="KAJ2930458.1"/>
    <property type="molecule type" value="Genomic_DNA"/>
</dbReference>
<dbReference type="GO" id="GO:0003723">
    <property type="term" value="F:RNA binding"/>
    <property type="evidence" value="ECO:0007669"/>
    <property type="project" value="UniProtKB-KW"/>
</dbReference>
<dbReference type="InterPro" id="IPR036397">
    <property type="entry name" value="RNaseH_sf"/>
</dbReference>
<keyword evidence="2" id="KW-0507">mRNA processing</keyword>
<comment type="catalytic activity">
    <reaction evidence="6">
        <text>DNA(n) + a 2'-deoxyribonucleoside 5'-triphosphate = DNA(n+1) + diphosphate</text>
        <dbReference type="Rhea" id="RHEA:22508"/>
        <dbReference type="Rhea" id="RHEA-COMP:17339"/>
        <dbReference type="Rhea" id="RHEA-COMP:17340"/>
        <dbReference type="ChEBI" id="CHEBI:33019"/>
        <dbReference type="ChEBI" id="CHEBI:61560"/>
        <dbReference type="ChEBI" id="CHEBI:173112"/>
        <dbReference type="EC" id="2.7.7.7"/>
    </reaction>
</comment>
<dbReference type="GO" id="GO:0006508">
    <property type="term" value="P:proteolysis"/>
    <property type="evidence" value="ECO:0007669"/>
    <property type="project" value="UniProtKB-KW"/>
</dbReference>
<feature type="region of interest" description="Disordered" evidence="8">
    <location>
        <begin position="745"/>
        <end position="769"/>
    </location>
</feature>
<sequence length="895" mass="100045">MSTDTNSGMGPYRLEPLNATNWAPWKRRMLAILREQGLEEMITSAGSTTPSVATEAAEWKKKELKARTRLELAIRDSEMGHIVGADTAYQIWERLCSVKESKGRLGILSTRRALYRSQAQEGFDMVDHINNLRSLQAELALMSNTVSDKDFVMVVLSSLPESWDVFTTSYLGSHTGSNQPLKATKFIPLLLDEDRRRKSREGGSENSLQAKFKTDKECFNCKKKGHLKKDCWAKGGGREGKGPRGRRGKNQANQVTEKLDLNSAVAVTYMARFGNSDTSKSTWYLDSGTTSHICTQHDAFIDFTPLSNTTIDGISPAAAIANGIGSVQINFRVGNNIIVHALRNVLYVPEAPNCLMSLSRFDEGGGVVSFGNGKCILRDRTGKEVGTGRKTERLYLLDARAVLHRERANVAVPSAKTWDQWHHLFGHIGITTLEKTHNHNIVDGFDVDESSIPSPTCAACLEAKMTHRSFPKQSETRAKAPGEGFHSDVWGPVQTQSIGRFKYYLSFTDDYSRYVKLFYLKEKGEAAEKIRHQVAAVERRFGKPPAWIKFDNGKELVNEATKKLCGEKGIEIHTTAPYSPLQNGVAERLNRTLLDLARAMLIAKKLPAYLWDEAVNHSVYLCNRVLVSALPNRTPYEAYLGKRPSVWHFREFGSDVWVLDESVGRSKLAPKSNRMVFVGFVEGSGAIRYYDSKMRNIKVSRNVAFSHNQEVKAVNIPGLGIEEGLDVLNISPITDQRNDNIKIASQSGSPAQAPYQTLTEDDNPPSDNDIPLENLADLLQPQTSKLCNQKITIDYKKAGNPDTRKPAESALNRERTHQINEARKEKERERTLLSKTTIEEVVDVDAPLPRDVQEALGGSESQEWLGAIMEELDNLKRMGTWELEELPKGTRGCWM</sequence>
<keyword evidence="7" id="KW-0863">Zinc-finger</keyword>
<feature type="compositionally biased region" description="Basic and acidic residues" evidence="8">
    <location>
        <begin position="232"/>
        <end position="242"/>
    </location>
</feature>